<feature type="region of interest" description="Disordered" evidence="1">
    <location>
        <begin position="54"/>
        <end position="74"/>
    </location>
</feature>
<evidence type="ECO:0000256" key="1">
    <source>
        <dbReference type="SAM" id="MobiDB-lite"/>
    </source>
</evidence>
<keyword evidence="3" id="KW-1185">Reference proteome</keyword>
<gene>
    <name evidence="2" type="ORF">MZV50_13165</name>
</gene>
<protein>
    <recommendedName>
        <fullName evidence="4">DUF1778 domain-containing protein</fullName>
    </recommendedName>
</protein>
<name>A0ABY5A063_9CAUL</name>
<evidence type="ECO:0008006" key="4">
    <source>
        <dbReference type="Google" id="ProtNLM"/>
    </source>
</evidence>
<reference evidence="2 3" key="1">
    <citation type="submission" date="2022-04" db="EMBL/GenBank/DDBJ databases">
        <title>Genome sequence of soybean root-associated Caulobacter segnis RL271.</title>
        <authorList>
            <person name="Longley R."/>
            <person name="Bonito G."/>
            <person name="Trigodet F."/>
            <person name="Crosson S."/>
            <person name="Fiebig A."/>
        </authorList>
    </citation>
    <scope>NUCLEOTIDE SEQUENCE [LARGE SCALE GENOMIC DNA]</scope>
    <source>
        <strain evidence="2 3">RL271</strain>
    </source>
</reference>
<dbReference type="EMBL" id="CP096040">
    <property type="protein sequence ID" value="USQ98431.1"/>
    <property type="molecule type" value="Genomic_DNA"/>
</dbReference>
<evidence type="ECO:0000313" key="3">
    <source>
        <dbReference type="Proteomes" id="UP001057520"/>
    </source>
</evidence>
<sequence>MTEILPPLLREQVAELAAEMGQTVEEFVVQTVLARVEAAAFIKARFGVSKPGDLTSFLDSAPDRPPLPGDELPDEVAEWVNELKKTPRSE</sequence>
<accession>A0ABY5A063</accession>
<evidence type="ECO:0000313" key="2">
    <source>
        <dbReference type="EMBL" id="USQ98431.1"/>
    </source>
</evidence>
<proteinExistence type="predicted"/>
<dbReference type="Proteomes" id="UP001057520">
    <property type="component" value="Chromosome"/>
</dbReference>
<organism evidence="2 3">
    <name type="scientific">Caulobacter segnis</name>
    <dbReference type="NCBI Taxonomy" id="88688"/>
    <lineage>
        <taxon>Bacteria</taxon>
        <taxon>Pseudomonadati</taxon>
        <taxon>Pseudomonadota</taxon>
        <taxon>Alphaproteobacteria</taxon>
        <taxon>Caulobacterales</taxon>
        <taxon>Caulobacteraceae</taxon>
        <taxon>Caulobacter</taxon>
    </lineage>
</organism>